<dbReference type="Gene3D" id="1.10.10.1180">
    <property type="entry name" value="MAN1, winged-helix domain"/>
    <property type="match status" value="1"/>
</dbReference>
<dbReference type="AlphaFoldDB" id="A0ABC8LIS4"/>
<sequence length="384" mass="43941">MDSIPKKRPKSETKTPKRNPKSSPSPITSLLEPPQSFFPSKEEFIKLLTVLLIACAVAFTCSFLSKHLNSDPKKFCDSNSDSIESDLDSCEPCPVNGECHQGKLQCNNGYRKHVTLCLEDGAINESTKKLVRHFERKVCEAYAHNECYGAGTIWVPENNVWKDLRGNGLVDNLDESAYDFVKAKAVEAVAELLEKRTNANGINELKCPESLMESYKPLTCSIQQWLLRHIVIVSSSCAMLVSCAMLLRKIQRKRHFSSRVEELYDQVCDFLEENAVTSNSTDSNCEPWVIASRLRDHLLLPRERRDPLLWTKVEELIQEDSRIDRYPKIIKGEQKVVWEWQVEGSISLSKLKKRREMQKKVKQTNDSNTILQDNYNRRIAETSS</sequence>
<dbReference type="Proteomes" id="UP001642260">
    <property type="component" value="Unassembled WGS sequence"/>
</dbReference>
<organism evidence="10 11">
    <name type="scientific">Eruca vesicaria subsp. sativa</name>
    <name type="common">Garden rocket</name>
    <name type="synonym">Eruca sativa</name>
    <dbReference type="NCBI Taxonomy" id="29727"/>
    <lineage>
        <taxon>Eukaryota</taxon>
        <taxon>Viridiplantae</taxon>
        <taxon>Streptophyta</taxon>
        <taxon>Embryophyta</taxon>
        <taxon>Tracheophyta</taxon>
        <taxon>Spermatophyta</taxon>
        <taxon>Magnoliopsida</taxon>
        <taxon>eudicotyledons</taxon>
        <taxon>Gunneridae</taxon>
        <taxon>Pentapetalae</taxon>
        <taxon>rosids</taxon>
        <taxon>malvids</taxon>
        <taxon>Brassicales</taxon>
        <taxon>Brassicaceae</taxon>
        <taxon>Brassiceae</taxon>
        <taxon>Eruca</taxon>
    </lineage>
</organism>
<protein>
    <recommendedName>
        <fullName evidence="9">Man1/Src1-like C-terminal domain-containing protein</fullName>
    </recommendedName>
</protein>
<name>A0ABC8LIS4_ERUVS</name>
<feature type="domain" description="Man1/Src1-like C-terminal" evidence="9">
    <location>
        <begin position="85"/>
        <end position="340"/>
    </location>
</feature>
<keyword evidence="11" id="KW-1185">Reference proteome</keyword>
<evidence type="ECO:0000259" key="9">
    <source>
        <dbReference type="Pfam" id="PF09402"/>
    </source>
</evidence>
<evidence type="ECO:0000256" key="4">
    <source>
        <dbReference type="ARBA" id="ARBA00022989"/>
    </source>
</evidence>
<reference evidence="10 11" key="1">
    <citation type="submission" date="2022-03" db="EMBL/GenBank/DDBJ databases">
        <authorList>
            <person name="Macdonald S."/>
            <person name="Ahmed S."/>
            <person name="Newling K."/>
        </authorList>
    </citation>
    <scope>NUCLEOTIDE SEQUENCE [LARGE SCALE GENOMIC DNA]</scope>
</reference>
<evidence type="ECO:0000256" key="8">
    <source>
        <dbReference type="SAM" id="Phobius"/>
    </source>
</evidence>
<dbReference type="InterPro" id="IPR018996">
    <property type="entry name" value="Man1/Src1-like_C"/>
</dbReference>
<evidence type="ECO:0000256" key="1">
    <source>
        <dbReference type="ARBA" id="ARBA00004540"/>
    </source>
</evidence>
<gene>
    <name evidence="10" type="ORF">ERUC_LOCUS36059</name>
</gene>
<feature type="region of interest" description="Disordered" evidence="7">
    <location>
        <begin position="1"/>
        <end position="33"/>
    </location>
</feature>
<evidence type="ECO:0000256" key="6">
    <source>
        <dbReference type="ARBA" id="ARBA00023242"/>
    </source>
</evidence>
<feature type="transmembrane region" description="Helical" evidence="8">
    <location>
        <begin position="225"/>
        <end position="247"/>
    </location>
</feature>
<dbReference type="PANTHER" id="PTHR47808">
    <property type="entry name" value="INNER NUCLEAR MEMBRANE PROTEIN HEH2-RELATED"/>
    <property type="match status" value="1"/>
</dbReference>
<evidence type="ECO:0000256" key="2">
    <source>
        <dbReference type="ARBA" id="ARBA00022553"/>
    </source>
</evidence>
<accession>A0ABC8LIS4</accession>
<keyword evidence="6" id="KW-0539">Nucleus</keyword>
<keyword evidence="2" id="KW-0597">Phosphoprotein</keyword>
<keyword evidence="5 8" id="KW-0472">Membrane</keyword>
<evidence type="ECO:0000256" key="7">
    <source>
        <dbReference type="SAM" id="MobiDB-lite"/>
    </source>
</evidence>
<keyword evidence="4 8" id="KW-1133">Transmembrane helix</keyword>
<evidence type="ECO:0000256" key="3">
    <source>
        <dbReference type="ARBA" id="ARBA00022692"/>
    </source>
</evidence>
<proteinExistence type="predicted"/>
<evidence type="ECO:0000313" key="11">
    <source>
        <dbReference type="Proteomes" id="UP001642260"/>
    </source>
</evidence>
<dbReference type="Pfam" id="PF09402">
    <property type="entry name" value="MSC"/>
    <property type="match status" value="1"/>
</dbReference>
<dbReference type="InterPro" id="IPR044780">
    <property type="entry name" value="Heh2/Src1"/>
</dbReference>
<dbReference type="PANTHER" id="PTHR47808:SF2">
    <property type="entry name" value="LEM DOMAIN-CONTAINING PROTEIN 2"/>
    <property type="match status" value="1"/>
</dbReference>
<dbReference type="EMBL" id="CAKOAT010594042">
    <property type="protein sequence ID" value="CAH8383576.1"/>
    <property type="molecule type" value="Genomic_DNA"/>
</dbReference>
<dbReference type="GO" id="GO:0005637">
    <property type="term" value="C:nuclear inner membrane"/>
    <property type="evidence" value="ECO:0007669"/>
    <property type="project" value="UniProtKB-SubCell"/>
</dbReference>
<evidence type="ECO:0000313" key="10">
    <source>
        <dbReference type="EMBL" id="CAH8383576.1"/>
    </source>
</evidence>
<keyword evidence="3 8" id="KW-0812">Transmembrane</keyword>
<comment type="subcellular location">
    <subcellularLocation>
        <location evidence="1">Nucleus inner membrane</location>
    </subcellularLocation>
</comment>
<comment type="caution">
    <text evidence="10">The sequence shown here is derived from an EMBL/GenBank/DDBJ whole genome shotgun (WGS) entry which is preliminary data.</text>
</comment>
<dbReference type="InterPro" id="IPR041885">
    <property type="entry name" value="MAN1_winged_helix_dom"/>
</dbReference>
<evidence type="ECO:0000256" key="5">
    <source>
        <dbReference type="ARBA" id="ARBA00023136"/>
    </source>
</evidence>